<dbReference type="EMBL" id="PKIZ01000012">
    <property type="protein sequence ID" value="PKZ41494.1"/>
    <property type="molecule type" value="Genomic_DNA"/>
</dbReference>
<dbReference type="GO" id="GO:0005886">
    <property type="term" value="C:plasma membrane"/>
    <property type="evidence" value="ECO:0007669"/>
    <property type="project" value="UniProtKB-SubCell"/>
</dbReference>
<accession>A0A2I1PA42</accession>
<feature type="transmembrane region" description="Helical" evidence="6">
    <location>
        <begin position="479"/>
        <end position="497"/>
    </location>
</feature>
<feature type="transmembrane region" description="Helical" evidence="6">
    <location>
        <begin position="252"/>
        <end position="273"/>
    </location>
</feature>
<dbReference type="SUPFAM" id="SSF56281">
    <property type="entry name" value="Metallo-hydrolase/oxidoreductase"/>
    <property type="match status" value="1"/>
</dbReference>
<gene>
    <name evidence="8" type="ORF">CYJ76_07190</name>
</gene>
<evidence type="ECO:0000256" key="4">
    <source>
        <dbReference type="ARBA" id="ARBA00022989"/>
    </source>
</evidence>
<dbReference type="NCBIfam" id="TIGR00360">
    <property type="entry name" value="ComEC_N-term"/>
    <property type="match status" value="1"/>
</dbReference>
<dbReference type="InterPro" id="IPR052159">
    <property type="entry name" value="Competence_DNA_uptake"/>
</dbReference>
<feature type="domain" description="Metallo-beta-lactamase" evidence="7">
    <location>
        <begin position="582"/>
        <end position="769"/>
    </location>
</feature>
<feature type="transmembrane region" description="Helical" evidence="6">
    <location>
        <begin position="7"/>
        <end position="26"/>
    </location>
</feature>
<keyword evidence="4 6" id="KW-1133">Transmembrane helix</keyword>
<evidence type="ECO:0000256" key="3">
    <source>
        <dbReference type="ARBA" id="ARBA00022692"/>
    </source>
</evidence>
<evidence type="ECO:0000256" key="2">
    <source>
        <dbReference type="ARBA" id="ARBA00022475"/>
    </source>
</evidence>
<feature type="transmembrane region" description="Helical" evidence="6">
    <location>
        <begin position="348"/>
        <end position="368"/>
    </location>
</feature>
<dbReference type="InterPro" id="IPR036866">
    <property type="entry name" value="RibonucZ/Hydroxyglut_hydro"/>
</dbReference>
<keyword evidence="9" id="KW-1185">Reference proteome</keyword>
<feature type="transmembrane region" description="Helical" evidence="6">
    <location>
        <begin position="280"/>
        <end position="296"/>
    </location>
</feature>
<keyword evidence="2" id="KW-1003">Cell membrane</keyword>
<dbReference type="OrthoDB" id="7177610at2"/>
<proteinExistence type="predicted"/>
<dbReference type="PANTHER" id="PTHR30619">
    <property type="entry name" value="DNA INTERNALIZATION/COMPETENCE PROTEIN COMEC/REC2"/>
    <property type="match status" value="1"/>
</dbReference>
<dbReference type="Gene3D" id="3.60.15.10">
    <property type="entry name" value="Ribonuclease Z/Hydroxyacylglutathione hydrolase-like"/>
    <property type="match status" value="1"/>
</dbReference>
<dbReference type="PANTHER" id="PTHR30619:SF1">
    <property type="entry name" value="RECOMBINATION PROTEIN 2"/>
    <property type="match status" value="1"/>
</dbReference>
<evidence type="ECO:0000313" key="9">
    <source>
        <dbReference type="Proteomes" id="UP000234206"/>
    </source>
</evidence>
<evidence type="ECO:0000259" key="7">
    <source>
        <dbReference type="SMART" id="SM00849"/>
    </source>
</evidence>
<dbReference type="SMART" id="SM00849">
    <property type="entry name" value="Lactamase_B"/>
    <property type="match status" value="1"/>
</dbReference>
<dbReference type="CDD" id="cd07731">
    <property type="entry name" value="ComA-like_MBL-fold"/>
    <property type="match status" value="1"/>
</dbReference>
<dbReference type="InterPro" id="IPR004477">
    <property type="entry name" value="ComEC_N"/>
</dbReference>
<feature type="transmembrane region" description="Helical" evidence="6">
    <location>
        <begin position="32"/>
        <end position="49"/>
    </location>
</feature>
<reference evidence="8 9" key="1">
    <citation type="submission" date="2017-12" db="EMBL/GenBank/DDBJ databases">
        <title>Phylogenetic diversity of female urinary microbiome.</title>
        <authorList>
            <person name="Thomas-White K."/>
            <person name="Wolfe A.J."/>
        </authorList>
    </citation>
    <scope>NUCLEOTIDE SEQUENCE [LARGE SCALE GENOMIC DNA]</scope>
    <source>
        <strain evidence="8 9">UMB1298</strain>
    </source>
</reference>
<dbReference type="Pfam" id="PF03772">
    <property type="entry name" value="Competence"/>
    <property type="match status" value="1"/>
</dbReference>
<dbReference type="AlphaFoldDB" id="A0A2I1PA42"/>
<protein>
    <submittedName>
        <fullName evidence="8">Competence protein ComEC</fullName>
    </submittedName>
</protein>
<keyword evidence="5 6" id="KW-0472">Membrane</keyword>
<evidence type="ECO:0000313" key="8">
    <source>
        <dbReference type="EMBL" id="PKZ41494.1"/>
    </source>
</evidence>
<evidence type="ECO:0000256" key="1">
    <source>
        <dbReference type="ARBA" id="ARBA00004651"/>
    </source>
</evidence>
<dbReference type="Pfam" id="PF00753">
    <property type="entry name" value="Lactamase_B"/>
    <property type="match status" value="1"/>
</dbReference>
<dbReference type="Proteomes" id="UP000234206">
    <property type="component" value="Unassembled WGS sequence"/>
</dbReference>
<feature type="transmembrane region" description="Helical" evidence="6">
    <location>
        <begin position="440"/>
        <end position="459"/>
    </location>
</feature>
<name>A0A2I1PA42_9MICO</name>
<feature type="transmembrane region" description="Helical" evidence="6">
    <location>
        <begin position="407"/>
        <end position="433"/>
    </location>
</feature>
<dbReference type="InterPro" id="IPR035681">
    <property type="entry name" value="ComA-like_MBL"/>
</dbReference>
<sequence length="834" mass="85775">MSTRADLRLLVPALVAWATGAAALAWGAPLRWAVVGCCALVAVLGLVRLHRGGPRRPVPTAVATATAVVTALVVAASTLAQTQHEQGLVSRAVADESVVTAEVTLEADARRVVSEGRFGRSELVLVRARAHRIVHRGQESTADAPLLVLAKPGRGWDGLTWRTRLTVSGRLAPSEPGDDVVAVLTPARAPQDVAAPGGGWRVAEGLREGLRQAVDPVWADARGLVPGLVLGDTSLTPEDLTQAMTETGMTHLSAVSGSNVAIVVGAVLWVAAGVGLPRRARPWAAAAGLVAFVVLARPEPSVLRAGVMGAVGLVAMTASRRAASFPALAASMVVLLLWDPWLARSYGFALSVLATLGLVLFVRPWAAALRRRWPRLPEPVAQGLVIPVAAAVTTSPVVAMLQGQVSVVGLLTNLLAAPLVAPATLGGVVVVLVHPVSPLVAGWAAWVAAVPAQVIGLTARWGAAVPYGAVPWPSSGPAALGMALLLAAAVLLGPGLWRWAGPRLRRLVLPRPGSCVLPGPREGTGQRTGQRIGQGRLETGALCLAAGTAVALWGLPGVTQPLLTGRDGAAADWRVVMCDVGQGDALLLRTGPQRAVLVDTGPAGAPVAACLRRSGVHALDAVVVTHSHADHSGNLGAVLDAVSVDRVWASPEDLARPMQPGHPAEWREVARARGVAVEPFGAGTSQQVGTARLRAVWPRPGVDLAADDRRNDGSLVVHATVDGPDPGPGSAVTVLLTGDLEESGGAAVQQLTASDRVDVLKVPHHGSAHQGRGLLDRGAPLSLLSVGAQNDYGHPADRTVEALRAAGSTVVSTAEEGTVAVGRDTAGTLWWGRP</sequence>
<feature type="transmembrane region" description="Helical" evidence="6">
    <location>
        <begin position="302"/>
        <end position="318"/>
    </location>
</feature>
<evidence type="ECO:0000256" key="6">
    <source>
        <dbReference type="SAM" id="Phobius"/>
    </source>
</evidence>
<dbReference type="RefSeq" id="WP_101849671.1">
    <property type="nucleotide sequence ID" value="NZ_JBHLVH010000013.1"/>
</dbReference>
<comment type="caution">
    <text evidence="8">The sequence shown here is derived from an EMBL/GenBank/DDBJ whole genome shotgun (WGS) entry which is preliminary data.</text>
</comment>
<comment type="subcellular location">
    <subcellularLocation>
        <location evidence="1">Cell membrane</location>
        <topology evidence="1">Multi-pass membrane protein</topology>
    </subcellularLocation>
</comment>
<keyword evidence="3 6" id="KW-0812">Transmembrane</keyword>
<evidence type="ECO:0000256" key="5">
    <source>
        <dbReference type="ARBA" id="ARBA00023136"/>
    </source>
</evidence>
<feature type="transmembrane region" description="Helical" evidence="6">
    <location>
        <begin position="380"/>
        <end position="401"/>
    </location>
</feature>
<organism evidence="8 9">
    <name type="scientific">Kytococcus schroeteri</name>
    <dbReference type="NCBI Taxonomy" id="138300"/>
    <lineage>
        <taxon>Bacteria</taxon>
        <taxon>Bacillati</taxon>
        <taxon>Actinomycetota</taxon>
        <taxon>Actinomycetes</taxon>
        <taxon>Micrococcales</taxon>
        <taxon>Kytococcaceae</taxon>
        <taxon>Kytococcus</taxon>
    </lineage>
</organism>
<dbReference type="InterPro" id="IPR001279">
    <property type="entry name" value="Metallo-B-lactamas"/>
</dbReference>